<dbReference type="Proteomes" id="UP001056201">
    <property type="component" value="Chromosome 2"/>
</dbReference>
<accession>A0ABY4SB27</accession>
<organism evidence="1 2">
    <name type="scientific">Aquincola tertiaricarbonis</name>
    <dbReference type="NCBI Taxonomy" id="391953"/>
    <lineage>
        <taxon>Bacteria</taxon>
        <taxon>Pseudomonadati</taxon>
        <taxon>Pseudomonadota</taxon>
        <taxon>Betaproteobacteria</taxon>
        <taxon>Burkholderiales</taxon>
        <taxon>Sphaerotilaceae</taxon>
        <taxon>Aquincola</taxon>
    </lineage>
</organism>
<sequence>MLDFQTEIQAYKEALPDLLNEHDGQFVVIHGSKVDATTFDTYEQALEWAYTQYAGDRFFVKQVEVQAHATHFMRGFAE</sequence>
<name>A0ABY4SB27_AQUTE</name>
<proteinExistence type="predicted"/>
<evidence type="ECO:0008006" key="3">
    <source>
        <dbReference type="Google" id="ProtNLM"/>
    </source>
</evidence>
<dbReference type="EMBL" id="CP097636">
    <property type="protein sequence ID" value="URI10204.1"/>
    <property type="molecule type" value="Genomic_DNA"/>
</dbReference>
<protein>
    <recommendedName>
        <fullName evidence="3">DUF5678 domain-containing protein</fullName>
    </recommendedName>
</protein>
<gene>
    <name evidence="1" type="ORF">MW290_14370</name>
</gene>
<dbReference type="RefSeq" id="WP_250198409.1">
    <property type="nucleotide sequence ID" value="NZ_CP097636.1"/>
</dbReference>
<keyword evidence="2" id="KW-1185">Reference proteome</keyword>
<reference evidence="1" key="1">
    <citation type="submission" date="2022-05" db="EMBL/GenBank/DDBJ databases">
        <title>An RpoN-dependent PEP-CTERM gene is involved in floc formation of an Aquincola tertiaricarbonis strain.</title>
        <authorList>
            <person name="Qiu D."/>
            <person name="Xia M."/>
        </authorList>
    </citation>
    <scope>NUCLEOTIDE SEQUENCE</scope>
    <source>
        <strain evidence="1">RN12</strain>
    </source>
</reference>
<evidence type="ECO:0000313" key="2">
    <source>
        <dbReference type="Proteomes" id="UP001056201"/>
    </source>
</evidence>
<evidence type="ECO:0000313" key="1">
    <source>
        <dbReference type="EMBL" id="URI10204.1"/>
    </source>
</evidence>